<dbReference type="Gramene" id="ERN18451">
    <property type="protein sequence ID" value="ERN18451"/>
    <property type="gene ID" value="AMTR_s00190p00036840"/>
</dbReference>
<dbReference type="Proteomes" id="UP000017836">
    <property type="component" value="Unassembled WGS sequence"/>
</dbReference>
<dbReference type="HOGENOM" id="CLU_2725606_0_0_1"/>
<keyword evidence="2" id="KW-1185">Reference proteome</keyword>
<proteinExistence type="predicted"/>
<protein>
    <submittedName>
        <fullName evidence="1">Uncharacterized protein</fullName>
    </submittedName>
</protein>
<accession>U5CYN0</accession>
<evidence type="ECO:0000313" key="1">
    <source>
        <dbReference type="EMBL" id="ERN18451.1"/>
    </source>
</evidence>
<reference evidence="2" key="1">
    <citation type="journal article" date="2013" name="Science">
        <title>The Amborella genome and the evolution of flowering plants.</title>
        <authorList>
            <consortium name="Amborella Genome Project"/>
        </authorList>
    </citation>
    <scope>NUCLEOTIDE SEQUENCE [LARGE SCALE GENOMIC DNA]</scope>
</reference>
<gene>
    <name evidence="1" type="ORF">AMTR_s00190p00036840</name>
</gene>
<evidence type="ECO:0000313" key="2">
    <source>
        <dbReference type="Proteomes" id="UP000017836"/>
    </source>
</evidence>
<name>U5CYN0_AMBTC</name>
<dbReference type="EMBL" id="KI392107">
    <property type="protein sequence ID" value="ERN18451.1"/>
    <property type="molecule type" value="Genomic_DNA"/>
</dbReference>
<sequence length="72" mass="8179">MRDLQKLVMEGGEFSFAEAQFVMPLNSIVDDVEPILLLPGLGKEDLRDEGYAFVDDEEQTYADMLDDMDLSF</sequence>
<dbReference type="AlphaFoldDB" id="U5CYN0"/>
<organism evidence="1 2">
    <name type="scientific">Amborella trichopoda</name>
    <dbReference type="NCBI Taxonomy" id="13333"/>
    <lineage>
        <taxon>Eukaryota</taxon>
        <taxon>Viridiplantae</taxon>
        <taxon>Streptophyta</taxon>
        <taxon>Embryophyta</taxon>
        <taxon>Tracheophyta</taxon>
        <taxon>Spermatophyta</taxon>
        <taxon>Magnoliopsida</taxon>
        <taxon>Amborellales</taxon>
        <taxon>Amborellaceae</taxon>
        <taxon>Amborella</taxon>
    </lineage>
</organism>